<name>A0ABU8CBW8_9GAMM</name>
<gene>
    <name evidence="2" type="ORF">MN202_17900</name>
</gene>
<dbReference type="RefSeq" id="WP_335737513.1">
    <property type="nucleotide sequence ID" value="NZ_JALAAR010000019.1"/>
</dbReference>
<dbReference type="SUPFAM" id="SSF56935">
    <property type="entry name" value="Porins"/>
    <property type="match status" value="1"/>
</dbReference>
<sequence length="413" mass="46900">MIKPDLRCVLALLCYPLAANVAAQELTFTAKGELQWSQTEPQARTTKNWFNAGTGQLHYAEQAISLGPQYISVDAASDTAFSARLNAQWHAKPEGGVSVTEAWINWAPLPVAGYRVRGRLGYFYPQMSLENTDTAWTSPYSSTFSAINSWFAEEIRTRGGELSLSRPGSFFQSNHSWTAVAGAFQGNDPAGTILAWRGFALHNLQTGLGERVNFARYPSLQSAPLEMQNAWVEPTRELDHRTGYYVGVHWQHLQQSRVRAYYYDNQGDPLQFSHQQYAWRTRFTSLAMQHVINDNWQLVAQWLAGDTLMGPSVVAADFAAWFVLANWQHNEFSVTLRYDDFQVTDKDSTIGDDNNGHGQAVLLALTYRLNNRLSLSAEHLQLNSVQHNRQQQWPWPAKQRQSLTKLVLTWRWQ</sequence>
<evidence type="ECO:0000313" key="2">
    <source>
        <dbReference type="EMBL" id="MEH8019115.1"/>
    </source>
</evidence>
<keyword evidence="1" id="KW-0732">Signal</keyword>
<organism evidence="2 3">
    <name type="scientific">Rheinheimera muenzenbergensis</name>
    <dbReference type="NCBI Taxonomy" id="1193628"/>
    <lineage>
        <taxon>Bacteria</taxon>
        <taxon>Pseudomonadati</taxon>
        <taxon>Pseudomonadota</taxon>
        <taxon>Gammaproteobacteria</taxon>
        <taxon>Chromatiales</taxon>
        <taxon>Chromatiaceae</taxon>
        <taxon>Rheinheimera</taxon>
    </lineage>
</organism>
<evidence type="ECO:0000313" key="3">
    <source>
        <dbReference type="Proteomes" id="UP001375382"/>
    </source>
</evidence>
<reference evidence="2 3" key="1">
    <citation type="journal article" date="2023" name="Ecotoxicol. Environ. Saf.">
        <title>Mercury remediation potential of mercury-resistant strain Rheinheimera metallidurans sp. nov. isolated from a municipal waste dumping site.</title>
        <authorList>
            <person name="Yadav V."/>
            <person name="Manjhi A."/>
            <person name="Vadakedath N."/>
        </authorList>
    </citation>
    <scope>NUCLEOTIDE SEQUENCE [LARGE SCALE GENOMIC DNA]</scope>
    <source>
        <strain evidence="2 3">E-49</strain>
    </source>
</reference>
<dbReference type="EMBL" id="JALAAR010000019">
    <property type="protein sequence ID" value="MEH8019115.1"/>
    <property type="molecule type" value="Genomic_DNA"/>
</dbReference>
<feature type="chain" id="PRO_5045176702" description="Beta-barrel porin-2, OmpL-like. bbp2" evidence="1">
    <location>
        <begin position="24"/>
        <end position="413"/>
    </location>
</feature>
<protein>
    <recommendedName>
        <fullName evidence="4">Beta-barrel porin-2, OmpL-like. bbp2</fullName>
    </recommendedName>
</protein>
<keyword evidence="3" id="KW-1185">Reference proteome</keyword>
<evidence type="ECO:0000256" key="1">
    <source>
        <dbReference type="SAM" id="SignalP"/>
    </source>
</evidence>
<comment type="caution">
    <text evidence="2">The sequence shown here is derived from an EMBL/GenBank/DDBJ whole genome shotgun (WGS) entry which is preliminary data.</text>
</comment>
<dbReference type="Proteomes" id="UP001375382">
    <property type="component" value="Unassembled WGS sequence"/>
</dbReference>
<proteinExistence type="predicted"/>
<feature type="signal peptide" evidence="1">
    <location>
        <begin position="1"/>
        <end position="23"/>
    </location>
</feature>
<accession>A0ABU8CBW8</accession>
<evidence type="ECO:0008006" key="4">
    <source>
        <dbReference type="Google" id="ProtNLM"/>
    </source>
</evidence>